<comment type="caution">
    <text evidence="1">The sequence shown here is derived from an EMBL/GenBank/DDBJ whole genome shotgun (WGS) entry which is preliminary data.</text>
</comment>
<sequence>MTDHIQVISHEPLCPVRVDVVGEVVMVSKWRVIVVPEGLTWEESHRSLLSRILTCEMTPRAVQVAASTIRWTGTNCGRAFLHEAKELMASAGENAYLFAWAKANKRESGKRLIEHIVARPSDFSRMSGFPALGLKSTPQVSSADHEVIDCLMAWFGCEAGQLFLEDCEREVRARLKSKLKIRGVTPNPA</sequence>
<accession>A0ABS2C066</accession>
<organism evidence="1 2">
    <name type="scientific">Pseudomonas arcuscaelestis</name>
    <dbReference type="NCBI Taxonomy" id="2710591"/>
    <lineage>
        <taxon>Bacteria</taxon>
        <taxon>Pseudomonadati</taxon>
        <taxon>Pseudomonadota</taxon>
        <taxon>Gammaproteobacteria</taxon>
        <taxon>Pseudomonadales</taxon>
        <taxon>Pseudomonadaceae</taxon>
        <taxon>Pseudomonas</taxon>
    </lineage>
</organism>
<name>A0ABS2C066_9PSED</name>
<gene>
    <name evidence="1" type="ORF">H8F21_13760</name>
</gene>
<reference evidence="1 2" key="1">
    <citation type="submission" date="2020-08" db="EMBL/GenBank/DDBJ databases">
        <title>Description of novel Pseudomonas species.</title>
        <authorList>
            <person name="Duman M."/>
            <person name="Mulet M."/>
            <person name="Altun S."/>
            <person name="Saticioglu I.B."/>
            <person name="Lalucat J."/>
            <person name="Garcia-Valdes E."/>
        </authorList>
    </citation>
    <scope>NUCLEOTIDE SEQUENCE [LARGE SCALE GENOMIC DNA]</scope>
    <source>
        <strain evidence="1 2">P66</strain>
    </source>
</reference>
<proteinExistence type="predicted"/>
<dbReference type="RefSeq" id="WP_203584571.1">
    <property type="nucleotide sequence ID" value="NZ_JACOPV010000008.1"/>
</dbReference>
<dbReference type="EMBL" id="JACOPV010000008">
    <property type="protein sequence ID" value="MBM5458631.1"/>
    <property type="molecule type" value="Genomic_DNA"/>
</dbReference>
<dbReference type="Proteomes" id="UP000745663">
    <property type="component" value="Unassembled WGS sequence"/>
</dbReference>
<evidence type="ECO:0000313" key="1">
    <source>
        <dbReference type="EMBL" id="MBM5458631.1"/>
    </source>
</evidence>
<keyword evidence="2" id="KW-1185">Reference proteome</keyword>
<protein>
    <submittedName>
        <fullName evidence="1">Uncharacterized protein</fullName>
    </submittedName>
</protein>
<evidence type="ECO:0000313" key="2">
    <source>
        <dbReference type="Proteomes" id="UP000745663"/>
    </source>
</evidence>